<dbReference type="Gramene" id="PUZ59671">
    <property type="protein sequence ID" value="PUZ59671"/>
    <property type="gene ID" value="GQ55_4G060800"/>
</dbReference>
<gene>
    <name evidence="2" type="ORF">GQ55_4G060800</name>
</gene>
<evidence type="ECO:0000256" key="1">
    <source>
        <dbReference type="SAM" id="MobiDB-lite"/>
    </source>
</evidence>
<keyword evidence="3" id="KW-1185">Reference proteome</keyword>
<protein>
    <submittedName>
        <fullName evidence="2">Uncharacterized protein</fullName>
    </submittedName>
</protein>
<dbReference type="Proteomes" id="UP000244336">
    <property type="component" value="Chromosome 4"/>
</dbReference>
<evidence type="ECO:0000313" key="3">
    <source>
        <dbReference type="Proteomes" id="UP000244336"/>
    </source>
</evidence>
<dbReference type="EMBL" id="CM009752">
    <property type="protein sequence ID" value="PUZ59671.1"/>
    <property type="molecule type" value="Genomic_DNA"/>
</dbReference>
<organism evidence="2 3">
    <name type="scientific">Panicum hallii var. hallii</name>
    <dbReference type="NCBI Taxonomy" id="1504633"/>
    <lineage>
        <taxon>Eukaryota</taxon>
        <taxon>Viridiplantae</taxon>
        <taxon>Streptophyta</taxon>
        <taxon>Embryophyta</taxon>
        <taxon>Tracheophyta</taxon>
        <taxon>Spermatophyta</taxon>
        <taxon>Magnoliopsida</taxon>
        <taxon>Liliopsida</taxon>
        <taxon>Poales</taxon>
        <taxon>Poaceae</taxon>
        <taxon>PACMAD clade</taxon>
        <taxon>Panicoideae</taxon>
        <taxon>Panicodae</taxon>
        <taxon>Paniceae</taxon>
        <taxon>Panicinae</taxon>
        <taxon>Panicum</taxon>
        <taxon>Panicum sect. Panicum</taxon>
    </lineage>
</organism>
<accession>A0A2T7DVR9</accession>
<feature type="region of interest" description="Disordered" evidence="1">
    <location>
        <begin position="1"/>
        <end position="20"/>
    </location>
</feature>
<proteinExistence type="predicted"/>
<evidence type="ECO:0000313" key="2">
    <source>
        <dbReference type="EMBL" id="PUZ59671.1"/>
    </source>
</evidence>
<sequence length="229" mass="25336">MPSTRTVGKHGGSHSAAASSLQIHSTSSRVFCTSVRAYEVKLGVVRLHTAKLQAMGMNSISSRNTVLSGTVWKSNCSQQSKTRVWHPEPSPGRADLRVPGRAGDVEHAELGEGGRRNRRRRDAAEAAEAAVLEASALARPAADPQRCAARLMRRRRRRRRQIMLPRRDQSLVFRERRAGTPWPSCHVVLAEAYRDCEVRRLGRVVVYKKRLACCTVGDEAFVQAVTCAA</sequence>
<dbReference type="AlphaFoldDB" id="A0A2T7DVR9"/>
<reference evidence="2 3" key="1">
    <citation type="submission" date="2018-04" db="EMBL/GenBank/DDBJ databases">
        <title>WGS assembly of Panicum hallii var. hallii HAL2.</title>
        <authorList>
            <person name="Lovell J."/>
            <person name="Jenkins J."/>
            <person name="Lowry D."/>
            <person name="Mamidi S."/>
            <person name="Sreedasyam A."/>
            <person name="Weng X."/>
            <person name="Barry K."/>
            <person name="Bonette J."/>
            <person name="Campitelli B."/>
            <person name="Daum C."/>
            <person name="Gordon S."/>
            <person name="Gould B."/>
            <person name="Lipzen A."/>
            <person name="MacQueen A."/>
            <person name="Palacio-Mejia J."/>
            <person name="Plott C."/>
            <person name="Shakirov E."/>
            <person name="Shu S."/>
            <person name="Yoshinaga Y."/>
            <person name="Zane M."/>
            <person name="Rokhsar D."/>
            <person name="Grimwood J."/>
            <person name="Schmutz J."/>
            <person name="Juenger T."/>
        </authorList>
    </citation>
    <scope>NUCLEOTIDE SEQUENCE [LARGE SCALE GENOMIC DNA]</scope>
    <source>
        <strain evidence="3">cv. HAL2</strain>
    </source>
</reference>
<name>A0A2T7DVR9_9POAL</name>